<feature type="transmembrane region" description="Helical" evidence="6">
    <location>
        <begin position="12"/>
        <end position="34"/>
    </location>
</feature>
<dbReference type="InterPro" id="IPR000795">
    <property type="entry name" value="T_Tr_GTP-bd_dom"/>
</dbReference>
<dbReference type="PANTHER" id="PTHR43381">
    <property type="entry name" value="TRANSLATION INITIATION FACTOR IF-2-RELATED"/>
    <property type="match status" value="1"/>
</dbReference>
<evidence type="ECO:0000256" key="4">
    <source>
        <dbReference type="ARBA" id="ARBA00022917"/>
    </source>
</evidence>
<dbReference type="GO" id="GO:0003924">
    <property type="term" value="F:GTPase activity"/>
    <property type="evidence" value="ECO:0007669"/>
    <property type="project" value="InterPro"/>
</dbReference>
<dbReference type="SUPFAM" id="SSF52156">
    <property type="entry name" value="Initiation factor IF2/eIF5b, domain 3"/>
    <property type="match status" value="1"/>
</dbReference>
<dbReference type="InterPro" id="IPR015760">
    <property type="entry name" value="TIF_IF2"/>
</dbReference>
<dbReference type="Pfam" id="PF00009">
    <property type="entry name" value="GTP_EFTU"/>
    <property type="match status" value="1"/>
</dbReference>
<dbReference type="AlphaFoldDB" id="A0AAD9GHM7"/>
<dbReference type="EMBL" id="JAHBMH010000024">
    <property type="protein sequence ID" value="KAK1938614.1"/>
    <property type="molecule type" value="Genomic_DNA"/>
</dbReference>
<keyword evidence="8" id="KW-0251">Elongation factor</keyword>
<reference evidence="8" key="1">
    <citation type="journal article" date="2014" name="Nucleic Acids Res.">
        <title>The evolutionary dynamics of variant antigen genes in Babesia reveal a history of genomic innovation underlying host-parasite interaction.</title>
        <authorList>
            <person name="Jackson A.P."/>
            <person name="Otto T.D."/>
            <person name="Darby A."/>
            <person name="Ramaprasad A."/>
            <person name="Xia D."/>
            <person name="Echaide I.E."/>
            <person name="Farber M."/>
            <person name="Gahlot S."/>
            <person name="Gamble J."/>
            <person name="Gupta D."/>
            <person name="Gupta Y."/>
            <person name="Jackson L."/>
            <person name="Malandrin L."/>
            <person name="Malas T.B."/>
            <person name="Moussa E."/>
            <person name="Nair M."/>
            <person name="Reid A.J."/>
            <person name="Sanders M."/>
            <person name="Sharma J."/>
            <person name="Tracey A."/>
            <person name="Quail M.A."/>
            <person name="Weir W."/>
            <person name="Wastling J.M."/>
            <person name="Hall N."/>
            <person name="Willadsen P."/>
            <person name="Lingelbach K."/>
            <person name="Shiels B."/>
            <person name="Tait A."/>
            <person name="Berriman M."/>
            <person name="Allred D.R."/>
            <person name="Pain A."/>
        </authorList>
    </citation>
    <scope>NUCLEOTIDE SEQUENCE</scope>
    <source>
        <strain evidence="8">1802A</strain>
    </source>
</reference>
<feature type="domain" description="Tr-type G" evidence="7">
    <location>
        <begin position="636"/>
        <end position="807"/>
    </location>
</feature>
<dbReference type="Proteomes" id="UP001195914">
    <property type="component" value="Unassembled WGS sequence"/>
</dbReference>
<proteinExistence type="inferred from homology"/>
<organism evidence="8 9">
    <name type="scientific">Babesia divergens</name>
    <dbReference type="NCBI Taxonomy" id="32595"/>
    <lineage>
        <taxon>Eukaryota</taxon>
        <taxon>Sar</taxon>
        <taxon>Alveolata</taxon>
        <taxon>Apicomplexa</taxon>
        <taxon>Aconoidasida</taxon>
        <taxon>Piroplasmida</taxon>
        <taxon>Babesiidae</taxon>
        <taxon>Babesia</taxon>
    </lineage>
</organism>
<evidence type="ECO:0000313" key="9">
    <source>
        <dbReference type="Proteomes" id="UP001195914"/>
    </source>
</evidence>
<gene>
    <name evidence="8" type="ORF">X943_002723</name>
</gene>
<evidence type="ECO:0000256" key="3">
    <source>
        <dbReference type="ARBA" id="ARBA00022741"/>
    </source>
</evidence>
<comment type="similarity">
    <text evidence="1">Belongs to the TRAFAC class translation factor GTPase superfamily. Classic translation factor GTPase family. IF-2 subfamily.</text>
</comment>
<dbReference type="GO" id="GO:0005737">
    <property type="term" value="C:cytoplasm"/>
    <property type="evidence" value="ECO:0007669"/>
    <property type="project" value="TreeGrafter"/>
</dbReference>
<dbReference type="SUPFAM" id="SSF52540">
    <property type="entry name" value="P-loop containing nucleoside triphosphate hydrolases"/>
    <property type="match status" value="1"/>
</dbReference>
<accession>A0AAD9GHM7</accession>
<dbReference type="InterPro" id="IPR036925">
    <property type="entry name" value="TIF_IF2_dom3_sf"/>
</dbReference>
<keyword evidence="4" id="KW-0648">Protein biosynthesis</keyword>
<keyword evidence="5" id="KW-0342">GTP-binding</keyword>
<dbReference type="FunFam" id="3.40.50.10050:FF:000001">
    <property type="entry name" value="Translation initiation factor IF-2"/>
    <property type="match status" value="1"/>
</dbReference>
<dbReference type="GO" id="GO:0003746">
    <property type="term" value="F:translation elongation factor activity"/>
    <property type="evidence" value="ECO:0007669"/>
    <property type="project" value="UniProtKB-KW"/>
</dbReference>
<dbReference type="CDD" id="cd01887">
    <property type="entry name" value="IF2_eIF5B"/>
    <property type="match status" value="1"/>
</dbReference>
<dbReference type="CDD" id="cd03692">
    <property type="entry name" value="mtIF2_IVc"/>
    <property type="match status" value="1"/>
</dbReference>
<dbReference type="FunFam" id="2.40.30.10:FF:000008">
    <property type="entry name" value="Translation initiation factor IF-2"/>
    <property type="match status" value="1"/>
</dbReference>
<keyword evidence="2" id="KW-0396">Initiation factor</keyword>
<evidence type="ECO:0000256" key="5">
    <source>
        <dbReference type="ARBA" id="ARBA00023134"/>
    </source>
</evidence>
<dbReference type="InterPro" id="IPR005225">
    <property type="entry name" value="Small_GTP-bd"/>
</dbReference>
<dbReference type="Pfam" id="PF11987">
    <property type="entry name" value="IF-2"/>
    <property type="match status" value="1"/>
</dbReference>
<evidence type="ECO:0000256" key="6">
    <source>
        <dbReference type="SAM" id="Phobius"/>
    </source>
</evidence>
<dbReference type="Gene3D" id="3.40.50.300">
    <property type="entry name" value="P-loop containing nucleotide triphosphate hydrolases"/>
    <property type="match status" value="1"/>
</dbReference>
<keyword evidence="9" id="KW-1185">Reference proteome</keyword>
<keyword evidence="3" id="KW-0547">Nucleotide-binding</keyword>
<dbReference type="PROSITE" id="PS51722">
    <property type="entry name" value="G_TR_2"/>
    <property type="match status" value="1"/>
</dbReference>
<evidence type="ECO:0000256" key="2">
    <source>
        <dbReference type="ARBA" id="ARBA00022540"/>
    </source>
</evidence>
<protein>
    <submittedName>
        <fullName evidence="8">Elongation factor Tu GTP binding domain containing protein</fullName>
    </submittedName>
</protein>
<dbReference type="NCBIfam" id="TIGR00231">
    <property type="entry name" value="small_GTP"/>
    <property type="match status" value="1"/>
</dbReference>
<name>A0AAD9GHM7_BABDI</name>
<keyword evidence="6" id="KW-0472">Membrane</keyword>
<dbReference type="Gene3D" id="3.40.50.10050">
    <property type="entry name" value="Translation initiation factor IF- 2, domain 3"/>
    <property type="match status" value="1"/>
</dbReference>
<dbReference type="InterPro" id="IPR027417">
    <property type="entry name" value="P-loop_NTPase"/>
</dbReference>
<evidence type="ECO:0000313" key="8">
    <source>
        <dbReference type="EMBL" id="KAK1938614.1"/>
    </source>
</evidence>
<keyword evidence="6" id="KW-1133">Transmembrane helix</keyword>
<reference evidence="8" key="2">
    <citation type="submission" date="2021-05" db="EMBL/GenBank/DDBJ databases">
        <authorList>
            <person name="Pain A."/>
        </authorList>
    </citation>
    <scope>NUCLEOTIDE SEQUENCE</scope>
    <source>
        <strain evidence="8">1802A</strain>
    </source>
</reference>
<dbReference type="GO" id="GO:0003743">
    <property type="term" value="F:translation initiation factor activity"/>
    <property type="evidence" value="ECO:0007669"/>
    <property type="project" value="UniProtKB-KW"/>
</dbReference>
<comment type="caution">
    <text evidence="8">The sequence shown here is derived from an EMBL/GenBank/DDBJ whole genome shotgun (WGS) entry which is preliminary data.</text>
</comment>
<dbReference type="GO" id="GO:0005525">
    <property type="term" value="F:GTP binding"/>
    <property type="evidence" value="ECO:0007669"/>
    <property type="project" value="UniProtKB-KW"/>
</dbReference>
<dbReference type="InterPro" id="IPR023115">
    <property type="entry name" value="TIF_IF2_dom3"/>
</dbReference>
<sequence length="1146" mass="127739">MLAWSRGRSTGLTVIWLSLLQLICIFNSLSVSVYDSTRLRCRRGSSCAGAIQPTPGYRCHLAPSIAFVSRLTDLRSVNLVSSCKEYERVPYRTIHQWPLHVHGYAVGGNHGYAARPTYGKYRPFNKERQSAYGGYTDSAYAGNEFNRYMGTFHNTSYSGQAYTPASAVPYRSLTYSTVPYSNYHAGHSMPGYVNTFGTTVNEWQPDVAAPRSPHTVHDWFTAAPPPHHVTYSGPPPAWKSRTPMNRAFDPYAKPNARGGLYGSERLQKSKNWWNTSSPHERMSSKEFFSSFRTHQDIQWLNDHTPDDEWPGTAKLKHGETYDGIIRHWLTPVHAVFLTVDKMTECCLDAEGMPEEFMKPNPRTNFRVDHVIKAKLKWPQEFDEKGRPKVVLSLDRQNSPFAYVEGDLAWGTPLLVKENIAIIRLERGEHVAVMYLAEIGAALVDIKKYSLSQFVGKGERIQVQIIRQPSFPRNASYLIRIPWDSPKRSEWAEKFPDIKEALNPYKYGNMFPSGITPLNYYQQMEYDYENPQEDERFETEPYNFAAKDLYMLLPTEAEPQTISGFTKKIGGKLKDILRFLFLQTQTPIDADANLTVNLAKAIYNFVVGRTEFNDIDAYMMESELELLKEKSIVKSLERPPIVVLMGHINHGKTSLFDMLTDTKNIDDEPGNITQSVRTHMLTNDFPMTLIDTPGHEVFDAMRRCGASIADIALIVVDTMEGLKKQTTESIKLCKSLGIPFIIAATKCDLPNAQQRAEDLALQLSEEGVIIEGLGGDTQFLQVSAKEDVNNSKNIILNAVLLQSAVTDDRVVTEAPGTVGHGFVLESGKGTRSAPYCLAILKQGTMSKGNYFLSGKTSIKIKSLKTPSGKRITTAKPSQAVLIDGFEDEYIPTPGESFTVYKEETYAECIAEQNIQADLENVMASELQREIYKGIEALEDRQTVDPTLKRIQVILKAATQGSVDALKHAISTVVVHGMKCTGVFNIVDASPGPIIKSDIISANDANAIILGLGSSMRSDAKAEAKKHDVTVIVSDVIYDLLDKSKGALTERLGDRLLTELYGSARVLKIFNAVKNAKAAGCVVTKGRIPKDSSVRVLRQGKPIYVGTLESLRHTTDSVDQAVESQSCGMIFKGWNDVQVDDIVEAYAP</sequence>
<dbReference type="PANTHER" id="PTHR43381:SF5">
    <property type="entry name" value="TR-TYPE G DOMAIN-CONTAINING PROTEIN"/>
    <property type="match status" value="1"/>
</dbReference>
<evidence type="ECO:0000259" key="7">
    <source>
        <dbReference type="PROSITE" id="PS51722"/>
    </source>
</evidence>
<dbReference type="Gene3D" id="2.40.30.10">
    <property type="entry name" value="Translation factors"/>
    <property type="match status" value="2"/>
</dbReference>
<evidence type="ECO:0000256" key="1">
    <source>
        <dbReference type="ARBA" id="ARBA00007733"/>
    </source>
</evidence>
<dbReference type="InterPro" id="IPR009000">
    <property type="entry name" value="Transl_B-barrel_sf"/>
</dbReference>
<dbReference type="SUPFAM" id="SSF50447">
    <property type="entry name" value="Translation proteins"/>
    <property type="match status" value="2"/>
</dbReference>
<keyword evidence="6" id="KW-0812">Transmembrane</keyword>